<organism evidence="1 2">
    <name type="scientific">Olleya aquimaris</name>
    <dbReference type="NCBI Taxonomy" id="639310"/>
    <lineage>
        <taxon>Bacteria</taxon>
        <taxon>Pseudomonadati</taxon>
        <taxon>Bacteroidota</taxon>
        <taxon>Flavobacteriia</taxon>
        <taxon>Flavobacteriales</taxon>
        <taxon>Flavobacteriaceae</taxon>
    </lineage>
</organism>
<reference evidence="1 2" key="1">
    <citation type="submission" date="2018-06" db="EMBL/GenBank/DDBJ databases">
        <title>Genomic Encyclopedia of Archaeal and Bacterial Type Strains, Phase II (KMG-II): from individual species to whole genera.</title>
        <authorList>
            <person name="Goeker M."/>
        </authorList>
    </citation>
    <scope>NUCLEOTIDE SEQUENCE [LARGE SCALE GENOMIC DNA]</scope>
    <source>
        <strain evidence="1 2">DSM 24464</strain>
    </source>
</reference>
<dbReference type="EMBL" id="QLLO01000001">
    <property type="protein sequence ID" value="RAJ17817.1"/>
    <property type="molecule type" value="Genomic_DNA"/>
</dbReference>
<gene>
    <name evidence="1" type="ORF">LY08_00085</name>
</gene>
<protein>
    <submittedName>
        <fullName evidence="1">Uncharacterized protein</fullName>
    </submittedName>
</protein>
<dbReference type="OrthoDB" id="1330403at2"/>
<dbReference type="Proteomes" id="UP000248703">
    <property type="component" value="Unassembled WGS sequence"/>
</dbReference>
<evidence type="ECO:0000313" key="1">
    <source>
        <dbReference type="EMBL" id="RAJ17817.1"/>
    </source>
</evidence>
<evidence type="ECO:0000313" key="2">
    <source>
        <dbReference type="Proteomes" id="UP000248703"/>
    </source>
</evidence>
<sequence length="269" mass="31362">MNYNEVFVVNKVFFKELKEHEKKDKNKFELDNYDYYKPKLVDDFYLKQFISNLLFDIDILNVREFLEFHYDNCKDPDNFLNVIEFKVLTISKDIIANAQELFGHQGYYGQIKLEDDFVETEGKIKCYKYDIPFFYHSAGVRKNKAELLKRIDILNSFLEKLLDVNKEIKDAPLKWLAGSAQLGFIISKLIENGYIEPPTTQSKRGDQKGKLKTNHSQLARDVLTAFKIPGQGSEHTLKAYLNTESIKNIEIGKSFHANGFLLPNHKDLD</sequence>
<accession>A0A327RW46</accession>
<dbReference type="RefSeq" id="WP_111658458.1">
    <property type="nucleotide sequence ID" value="NZ_QLLO01000001.1"/>
</dbReference>
<dbReference type="AlphaFoldDB" id="A0A327RW46"/>
<proteinExistence type="predicted"/>
<name>A0A327RW46_9FLAO</name>
<keyword evidence="2" id="KW-1185">Reference proteome</keyword>
<comment type="caution">
    <text evidence="1">The sequence shown here is derived from an EMBL/GenBank/DDBJ whole genome shotgun (WGS) entry which is preliminary data.</text>
</comment>